<dbReference type="KEGG" id="rmc:RMONA_05380"/>
<evidence type="ECO:0000256" key="9">
    <source>
        <dbReference type="ARBA" id="ARBA00023172"/>
    </source>
</evidence>
<dbReference type="InterPro" id="IPR044068">
    <property type="entry name" value="CB"/>
</dbReference>
<comment type="subcellular location">
    <subcellularLocation>
        <location evidence="1 11">Cytoplasm</location>
    </subcellularLocation>
</comment>
<feature type="active site" evidence="11">
    <location>
        <position position="277"/>
    </location>
</feature>
<dbReference type="SUPFAM" id="SSF56349">
    <property type="entry name" value="DNA breaking-rejoining enzymes"/>
    <property type="match status" value="1"/>
</dbReference>
<evidence type="ECO:0000256" key="6">
    <source>
        <dbReference type="ARBA" id="ARBA00022829"/>
    </source>
</evidence>
<comment type="function">
    <text evidence="11">Site-specific tyrosine recombinase, which acts by catalyzing the cutting and rejoining of the recombining DNA molecules. The XerC-XerD complex is essential to convert dimers of the bacterial chromosome into monomers to permit their segregation at cell division. It also contributes to the segregational stability of plasmids.</text>
</comment>
<keyword evidence="10 11" id="KW-0131">Cell cycle</keyword>
<dbReference type="PANTHER" id="PTHR30349">
    <property type="entry name" value="PHAGE INTEGRASE-RELATED"/>
    <property type="match status" value="1"/>
</dbReference>
<comment type="subunit">
    <text evidence="11">Forms a cyclic heterotetrameric complex composed of two molecules of XerC and two molecules of XerD.</text>
</comment>
<dbReference type="CDD" id="cd00798">
    <property type="entry name" value="INT_XerDC_C"/>
    <property type="match status" value="1"/>
</dbReference>
<feature type="domain" description="Core-binding (CB)" evidence="13">
    <location>
        <begin position="1"/>
        <end position="83"/>
    </location>
</feature>
<accession>A0A0B7IZU8</accession>
<dbReference type="HAMAP" id="MF_01808">
    <property type="entry name" value="Recomb_XerC_XerD"/>
    <property type="match status" value="1"/>
</dbReference>
<feature type="active site" evidence="11">
    <location>
        <position position="145"/>
    </location>
</feature>
<dbReference type="GO" id="GO:0051301">
    <property type="term" value="P:cell division"/>
    <property type="evidence" value="ECO:0007669"/>
    <property type="project" value="UniProtKB-KW"/>
</dbReference>
<protein>
    <recommendedName>
        <fullName evidence="3 11">Tyrosine recombinase XerD</fullName>
    </recommendedName>
</protein>
<keyword evidence="8 11" id="KW-0238">DNA-binding</keyword>
<dbReference type="NCBIfam" id="TIGR02225">
    <property type="entry name" value="recomb_XerD"/>
    <property type="match status" value="1"/>
</dbReference>
<dbReference type="InterPro" id="IPR002104">
    <property type="entry name" value="Integrase_catalytic"/>
</dbReference>
<dbReference type="InterPro" id="IPR004107">
    <property type="entry name" value="Integrase_SAM-like_N"/>
</dbReference>
<evidence type="ECO:0000256" key="8">
    <source>
        <dbReference type="ARBA" id="ARBA00023125"/>
    </source>
</evidence>
<evidence type="ECO:0000256" key="4">
    <source>
        <dbReference type="ARBA" id="ARBA00022490"/>
    </source>
</evidence>
<organism evidence="14 15">
    <name type="scientific">Rickettsia monacensis</name>
    <dbReference type="NCBI Taxonomy" id="109232"/>
    <lineage>
        <taxon>Bacteria</taxon>
        <taxon>Pseudomonadati</taxon>
        <taxon>Pseudomonadota</taxon>
        <taxon>Alphaproteobacteria</taxon>
        <taxon>Rickettsiales</taxon>
        <taxon>Rickettsiaceae</taxon>
        <taxon>Rickettsieae</taxon>
        <taxon>Rickettsia</taxon>
        <taxon>spotted fever group</taxon>
    </lineage>
</organism>
<gene>
    <name evidence="11 14" type="primary">xerD</name>
    <name evidence="14" type="ORF">RMONA_05380</name>
</gene>
<evidence type="ECO:0000256" key="1">
    <source>
        <dbReference type="ARBA" id="ARBA00004496"/>
    </source>
</evidence>
<feature type="domain" description="Tyr recombinase" evidence="12">
    <location>
        <begin position="104"/>
        <end position="299"/>
    </location>
</feature>
<dbReference type="InterPro" id="IPR011932">
    <property type="entry name" value="Recomb_XerD"/>
</dbReference>
<dbReference type="Gene3D" id="1.10.443.10">
    <property type="entry name" value="Intergrase catalytic core"/>
    <property type="match status" value="1"/>
</dbReference>
<keyword evidence="6 11" id="KW-0159">Chromosome partition</keyword>
<dbReference type="Proteomes" id="UP000018149">
    <property type="component" value="Chromosome I"/>
</dbReference>
<dbReference type="InterPro" id="IPR010998">
    <property type="entry name" value="Integrase_recombinase_N"/>
</dbReference>
<dbReference type="GO" id="GO:0005737">
    <property type="term" value="C:cytoplasm"/>
    <property type="evidence" value="ECO:0007669"/>
    <property type="project" value="UniProtKB-SubCell"/>
</dbReference>
<dbReference type="GO" id="GO:0009037">
    <property type="term" value="F:tyrosine-based site-specific recombinase activity"/>
    <property type="evidence" value="ECO:0007669"/>
    <property type="project" value="UniProtKB-UniRule"/>
</dbReference>
<dbReference type="GO" id="GO:0006313">
    <property type="term" value="P:DNA transposition"/>
    <property type="evidence" value="ECO:0007669"/>
    <property type="project" value="UniProtKB-UniRule"/>
</dbReference>
<name>A0A0B7IZU8_9RICK</name>
<dbReference type="PROSITE" id="PS51898">
    <property type="entry name" value="TYR_RECOMBINASE"/>
    <property type="match status" value="1"/>
</dbReference>
<evidence type="ECO:0000256" key="2">
    <source>
        <dbReference type="ARBA" id="ARBA00010450"/>
    </source>
</evidence>
<dbReference type="NCBIfam" id="NF001399">
    <property type="entry name" value="PRK00283.1"/>
    <property type="match status" value="1"/>
</dbReference>
<evidence type="ECO:0000256" key="10">
    <source>
        <dbReference type="ARBA" id="ARBA00023306"/>
    </source>
</evidence>
<evidence type="ECO:0000259" key="12">
    <source>
        <dbReference type="PROSITE" id="PS51898"/>
    </source>
</evidence>
<dbReference type="Gene3D" id="1.10.150.130">
    <property type="match status" value="1"/>
</dbReference>
<dbReference type="PROSITE" id="PS51900">
    <property type="entry name" value="CB"/>
    <property type="match status" value="1"/>
</dbReference>
<feature type="active site" evidence="11">
    <location>
        <position position="251"/>
    </location>
</feature>
<dbReference type="InterPro" id="IPR011010">
    <property type="entry name" value="DNA_brk_join_enz"/>
</dbReference>
<keyword evidence="15" id="KW-1185">Reference proteome</keyword>
<keyword evidence="9 11" id="KW-0233">DNA recombination</keyword>
<dbReference type="InterPro" id="IPR023009">
    <property type="entry name" value="Tyrosine_recombinase_XerC/XerD"/>
</dbReference>
<dbReference type="HAMAP" id="MF_01807">
    <property type="entry name" value="Recomb_XerD"/>
    <property type="match status" value="1"/>
</dbReference>
<dbReference type="GO" id="GO:0003677">
    <property type="term" value="F:DNA binding"/>
    <property type="evidence" value="ECO:0007669"/>
    <property type="project" value="UniProtKB-UniRule"/>
</dbReference>
<evidence type="ECO:0000256" key="11">
    <source>
        <dbReference type="HAMAP-Rule" id="MF_01807"/>
    </source>
</evidence>
<dbReference type="InterPro" id="IPR013762">
    <property type="entry name" value="Integrase-like_cat_sf"/>
</dbReference>
<feature type="active site" description="O-(3'-phospho-DNA)-tyrosine intermediate" evidence="11">
    <location>
        <position position="286"/>
    </location>
</feature>
<feature type="active site" evidence="11">
    <location>
        <position position="176"/>
    </location>
</feature>
<keyword evidence="5 11" id="KW-0132">Cell division</keyword>
<evidence type="ECO:0000313" key="15">
    <source>
        <dbReference type="Proteomes" id="UP000018149"/>
    </source>
</evidence>
<sequence length="306" mass="34749">MEFISQFLEMLLAERALSKNSILSYKRDLFDFQNYLAKQKLSELNITTENVRDWIEYLATNDLQARSINRKISTIKSYYEFLISENHTAFNPVLNVDLPKYQNKLPEILSIDQIKSLLEHCSQDNSPEGIRLNAMIHLLYASGLRVSELVSLKLADILTNKTSKGEIRKIFSVLGKGNKERVIVINEQAVISIAKYLAIIDVFVNKAKPENLIYLFPSSALAGYMTRQNFAILLKSAALYAGLNPEHISPHILRHSFASHLLEGGADLRVIQELLGHADISTTQIYTHLQTNHLKKALLHHPLNKN</sequence>
<evidence type="ECO:0000313" key="14">
    <source>
        <dbReference type="EMBL" id="CEO17452.1"/>
    </source>
</evidence>
<dbReference type="Pfam" id="PF02899">
    <property type="entry name" value="Phage_int_SAM_1"/>
    <property type="match status" value="1"/>
</dbReference>
<keyword evidence="4 11" id="KW-0963">Cytoplasm</keyword>
<evidence type="ECO:0000256" key="5">
    <source>
        <dbReference type="ARBA" id="ARBA00022618"/>
    </source>
</evidence>
<feature type="active site" evidence="11">
    <location>
        <position position="254"/>
    </location>
</feature>
<dbReference type="InterPro" id="IPR050090">
    <property type="entry name" value="Tyrosine_recombinase_XerCD"/>
</dbReference>
<dbReference type="HOGENOM" id="CLU_027562_9_0_5"/>
<comment type="similarity">
    <text evidence="2 11">Belongs to the 'phage' integrase family. XerD subfamily.</text>
</comment>
<dbReference type="PANTHER" id="PTHR30349:SF81">
    <property type="entry name" value="TYROSINE RECOMBINASE XERC"/>
    <property type="match status" value="1"/>
</dbReference>
<dbReference type="AlphaFoldDB" id="A0A0B7IZU8"/>
<dbReference type="Pfam" id="PF00589">
    <property type="entry name" value="Phage_integrase"/>
    <property type="match status" value="1"/>
</dbReference>
<dbReference type="STRING" id="109232.RMONA_05380"/>
<dbReference type="RefSeq" id="WP_023507865.1">
    <property type="nucleotide sequence ID" value="NZ_LN794217.1"/>
</dbReference>
<evidence type="ECO:0000259" key="13">
    <source>
        <dbReference type="PROSITE" id="PS51900"/>
    </source>
</evidence>
<keyword evidence="7 11" id="KW-0229">DNA integration</keyword>
<dbReference type="GO" id="GO:0007059">
    <property type="term" value="P:chromosome segregation"/>
    <property type="evidence" value="ECO:0007669"/>
    <property type="project" value="UniProtKB-UniRule"/>
</dbReference>
<evidence type="ECO:0000256" key="3">
    <source>
        <dbReference type="ARBA" id="ARBA00015810"/>
    </source>
</evidence>
<dbReference type="EMBL" id="LN794217">
    <property type="protein sequence ID" value="CEO17452.1"/>
    <property type="molecule type" value="Genomic_DNA"/>
</dbReference>
<reference evidence="14 15" key="1">
    <citation type="submission" date="2015-01" db="EMBL/GenBank/DDBJ databases">
        <title>Draft genome sequence of Rickettsia monacensis strain IrR/Munich.</title>
        <authorList>
            <person name="Felsheim R.F."/>
            <person name="Johnson S.L."/>
            <person name="Kurtti T.J."/>
            <person name="Munderloh U.G."/>
        </authorList>
    </citation>
    <scope>NUCLEOTIDE SEQUENCE [LARGE SCALE GENOMIC DNA]</scope>
    <source>
        <strain evidence="14 15">IrR/Munich</strain>
    </source>
</reference>
<evidence type="ECO:0000256" key="7">
    <source>
        <dbReference type="ARBA" id="ARBA00022908"/>
    </source>
</evidence>
<proteinExistence type="inferred from homology"/>